<dbReference type="InterPro" id="IPR001509">
    <property type="entry name" value="Epimerase_deHydtase"/>
</dbReference>
<accession>A0ABP6Y1U4</accession>
<comment type="similarity">
    <text evidence="1">Belongs to the NAD(P)-dependent epimerase/dehydratase family.</text>
</comment>
<gene>
    <name evidence="3" type="ORF">GCM10022197_32960</name>
</gene>
<feature type="domain" description="NAD-dependent epimerase/dehydratase" evidence="2">
    <location>
        <begin position="14"/>
        <end position="227"/>
    </location>
</feature>
<evidence type="ECO:0000313" key="4">
    <source>
        <dbReference type="Proteomes" id="UP001500767"/>
    </source>
</evidence>
<dbReference type="PROSITE" id="PS51257">
    <property type="entry name" value="PROKAR_LIPOPROTEIN"/>
    <property type="match status" value="1"/>
</dbReference>
<proteinExistence type="inferred from homology"/>
<keyword evidence="4" id="KW-1185">Reference proteome</keyword>
<dbReference type="Gene3D" id="3.40.50.720">
    <property type="entry name" value="NAD(P)-binding Rossmann-like Domain"/>
    <property type="match status" value="1"/>
</dbReference>
<comment type="caution">
    <text evidence="3">The sequence shown here is derived from an EMBL/GenBank/DDBJ whole genome shotgun (WGS) entry which is preliminary data.</text>
</comment>
<dbReference type="RefSeq" id="WP_204910022.1">
    <property type="nucleotide sequence ID" value="NZ_BAAAYR010000004.1"/>
</dbReference>
<evidence type="ECO:0000256" key="1">
    <source>
        <dbReference type="ARBA" id="ARBA00007637"/>
    </source>
</evidence>
<reference evidence="4" key="1">
    <citation type="journal article" date="2019" name="Int. J. Syst. Evol. Microbiol.">
        <title>The Global Catalogue of Microorganisms (GCM) 10K type strain sequencing project: providing services to taxonomists for standard genome sequencing and annotation.</title>
        <authorList>
            <consortium name="The Broad Institute Genomics Platform"/>
            <consortium name="The Broad Institute Genome Sequencing Center for Infectious Disease"/>
            <person name="Wu L."/>
            <person name="Ma J."/>
        </authorList>
    </citation>
    <scope>NUCLEOTIDE SEQUENCE [LARGE SCALE GENOMIC DNA]</scope>
    <source>
        <strain evidence="4">JCM 16540</strain>
    </source>
</reference>
<dbReference type="Proteomes" id="UP001500767">
    <property type="component" value="Unassembled WGS sequence"/>
</dbReference>
<evidence type="ECO:0000259" key="2">
    <source>
        <dbReference type="Pfam" id="PF01370"/>
    </source>
</evidence>
<dbReference type="InterPro" id="IPR036291">
    <property type="entry name" value="NAD(P)-bd_dom_sf"/>
</dbReference>
<organism evidence="3 4">
    <name type="scientific">Microlunatus spumicola</name>
    <dbReference type="NCBI Taxonomy" id="81499"/>
    <lineage>
        <taxon>Bacteria</taxon>
        <taxon>Bacillati</taxon>
        <taxon>Actinomycetota</taxon>
        <taxon>Actinomycetes</taxon>
        <taxon>Propionibacteriales</taxon>
        <taxon>Propionibacteriaceae</taxon>
        <taxon>Microlunatus</taxon>
    </lineage>
</organism>
<name>A0ABP6Y1U4_9ACTN</name>
<protein>
    <submittedName>
        <fullName evidence="3">SDR family oxidoreductase</fullName>
    </submittedName>
</protein>
<dbReference type="EMBL" id="BAAAYR010000004">
    <property type="protein sequence ID" value="GAA3573533.1"/>
    <property type="molecule type" value="Genomic_DNA"/>
</dbReference>
<sequence length="355" mass="37940">MMKHDRAALRVLYLGGTGTISTSCVRLSVESGMDVSVVNRGRNAADRDLPEGVTWLTGDVADDASLRAAIEGRSFDAVVNFLSYDAPDVARMVDLFAGRTEQYVHISSGSIYAKPVWTTPITESTPIGPNPVLPYATAKWRAELALQQARAETGFPVTVVRPSHTYDDANPPLPGGWTVVDRIARGVEIPVHGDGTSLWTLTHAEDFAQGLVGLLGSPKAVGEVVNITGDDVLTWDQIYTVVGAALGVEPRLVHVPSELYPVVAPDWFWSGEVLGDIGHSAVFDTSKVRRLVPSYAPALTFARAAHRMVAWRADHPATTGPDDATAEVLDRIVGAYHAGRASFAERAPKPAGAVA</sequence>
<evidence type="ECO:0000313" key="3">
    <source>
        <dbReference type="EMBL" id="GAA3573533.1"/>
    </source>
</evidence>
<dbReference type="PANTHER" id="PTHR43000">
    <property type="entry name" value="DTDP-D-GLUCOSE 4,6-DEHYDRATASE-RELATED"/>
    <property type="match status" value="1"/>
</dbReference>
<dbReference type="Pfam" id="PF01370">
    <property type="entry name" value="Epimerase"/>
    <property type="match status" value="1"/>
</dbReference>
<dbReference type="SUPFAM" id="SSF51735">
    <property type="entry name" value="NAD(P)-binding Rossmann-fold domains"/>
    <property type="match status" value="1"/>
</dbReference>